<reference evidence="3" key="1">
    <citation type="journal article" date="2014" name="Nat. Commun.">
        <title>The emerging biofuel crop Camelina sativa retains a highly undifferentiated hexaploid genome structure.</title>
        <authorList>
            <person name="Kagale S."/>
            <person name="Koh C."/>
            <person name="Nixon J."/>
            <person name="Bollina V."/>
            <person name="Clarke W.E."/>
            <person name="Tuteja R."/>
            <person name="Spillane C."/>
            <person name="Robinson S.J."/>
            <person name="Links M.G."/>
            <person name="Clarke C."/>
            <person name="Higgins E.E."/>
            <person name="Huebert T."/>
            <person name="Sharpe A.G."/>
            <person name="Parkin I.A."/>
        </authorList>
    </citation>
    <scope>NUCLEOTIDE SEQUENCE [LARGE SCALE GENOMIC DNA]</scope>
    <source>
        <strain evidence="3">cv. DH55</strain>
    </source>
</reference>
<accession>A0ABM0XRR7</accession>
<dbReference type="InterPro" id="IPR012989">
    <property type="entry name" value="SEP_domain"/>
</dbReference>
<sequence length="141" mass="15880">MSEQTVSAELQEKQKRQDEPYEVFMYIVTIWKNGFTVDDSPLKSLDDPENAAFLERITRLESPRLLDPVRVQVELIRQAEEEEFNEQDTALAGSQALAGSLSPSEASGSPPTPLPDFDQTIEKARIANSILIQNLLLFFPK</sequence>
<dbReference type="InterPro" id="IPR036241">
    <property type="entry name" value="NSFL1C_SEP_dom_sf"/>
</dbReference>
<dbReference type="Gene3D" id="3.30.420.210">
    <property type="entry name" value="SEP domain"/>
    <property type="match status" value="1"/>
</dbReference>
<dbReference type="RefSeq" id="XP_010489982.1">
    <property type="nucleotide sequence ID" value="XM_010491680.1"/>
</dbReference>
<evidence type="ECO:0000313" key="4">
    <source>
        <dbReference type="RefSeq" id="XP_010489982.1"/>
    </source>
</evidence>
<name>A0ABM0XRR7_CAMSA</name>
<dbReference type="PANTHER" id="PTHR23333">
    <property type="entry name" value="UBX DOMAIN CONTAINING PROTEIN"/>
    <property type="match status" value="1"/>
</dbReference>
<feature type="region of interest" description="Disordered" evidence="1">
    <location>
        <begin position="82"/>
        <end position="117"/>
    </location>
</feature>
<feature type="domain" description="SEP" evidence="2">
    <location>
        <begin position="23"/>
        <end position="85"/>
    </location>
</feature>
<dbReference type="PROSITE" id="PS51399">
    <property type="entry name" value="SEP"/>
    <property type="match status" value="1"/>
</dbReference>
<evidence type="ECO:0000259" key="2">
    <source>
        <dbReference type="PROSITE" id="PS51399"/>
    </source>
</evidence>
<gene>
    <name evidence="4" type="primary">LOC104767690</name>
</gene>
<dbReference type="SMART" id="SM00553">
    <property type="entry name" value="SEP"/>
    <property type="match status" value="1"/>
</dbReference>
<organism evidence="3 4">
    <name type="scientific">Camelina sativa</name>
    <name type="common">False flax</name>
    <name type="synonym">Myagrum sativum</name>
    <dbReference type="NCBI Taxonomy" id="90675"/>
    <lineage>
        <taxon>Eukaryota</taxon>
        <taxon>Viridiplantae</taxon>
        <taxon>Streptophyta</taxon>
        <taxon>Embryophyta</taxon>
        <taxon>Tracheophyta</taxon>
        <taxon>Spermatophyta</taxon>
        <taxon>Magnoliopsida</taxon>
        <taxon>eudicotyledons</taxon>
        <taxon>Gunneridae</taxon>
        <taxon>Pentapetalae</taxon>
        <taxon>rosids</taxon>
        <taxon>malvids</taxon>
        <taxon>Brassicales</taxon>
        <taxon>Brassicaceae</taxon>
        <taxon>Camelineae</taxon>
        <taxon>Camelina</taxon>
    </lineage>
</organism>
<dbReference type="SUPFAM" id="SSF102848">
    <property type="entry name" value="NSFL1 (p97 ATPase) cofactor p47, SEP domain"/>
    <property type="match status" value="1"/>
</dbReference>
<reference evidence="4" key="2">
    <citation type="submission" date="2025-08" db="UniProtKB">
        <authorList>
            <consortium name="RefSeq"/>
        </authorList>
    </citation>
    <scope>IDENTIFICATION</scope>
    <source>
        <tissue evidence="4">Leaf</tissue>
    </source>
</reference>
<proteinExistence type="predicted"/>
<dbReference type="PANTHER" id="PTHR23333:SF43">
    <property type="entry name" value="PLANT UBX DOMAIN-CONTAINING PROTEIN 5-RELATED"/>
    <property type="match status" value="1"/>
</dbReference>
<dbReference type="Proteomes" id="UP000694864">
    <property type="component" value="Chromosome 19"/>
</dbReference>
<keyword evidence="3" id="KW-1185">Reference proteome</keyword>
<dbReference type="Pfam" id="PF08059">
    <property type="entry name" value="SEP"/>
    <property type="match status" value="1"/>
</dbReference>
<feature type="compositionally biased region" description="Low complexity" evidence="1">
    <location>
        <begin position="90"/>
        <end position="104"/>
    </location>
</feature>
<dbReference type="GeneID" id="104767690"/>
<evidence type="ECO:0000256" key="1">
    <source>
        <dbReference type="SAM" id="MobiDB-lite"/>
    </source>
</evidence>
<evidence type="ECO:0000313" key="3">
    <source>
        <dbReference type="Proteomes" id="UP000694864"/>
    </source>
</evidence>
<protein>
    <submittedName>
        <fullName evidence="4">Plant UBX domain-containing protein 6-like</fullName>
    </submittedName>
</protein>